<keyword evidence="2" id="KW-1185">Reference proteome</keyword>
<evidence type="ECO:0000313" key="1">
    <source>
        <dbReference type="EMBL" id="MEO1772531.1"/>
    </source>
</evidence>
<name>A0ABV0EV41_9ENTE</name>
<evidence type="ECO:0000313" key="2">
    <source>
        <dbReference type="Proteomes" id="UP000664357"/>
    </source>
</evidence>
<reference evidence="1 2" key="2">
    <citation type="submission" date="2024-02" db="EMBL/GenBank/DDBJ databases">
        <title>The Genome Sequence of Enterococcus sp. DIV0159.</title>
        <authorList>
            <person name="Earl A."/>
            <person name="Manson A."/>
            <person name="Gilmore M."/>
            <person name="Sanders J."/>
            <person name="Shea T."/>
            <person name="Howe W."/>
            <person name="Livny J."/>
            <person name="Cuomo C."/>
            <person name="Neafsey D."/>
            <person name="Birren B."/>
        </authorList>
    </citation>
    <scope>NUCLEOTIDE SEQUENCE [LARGE SCALE GENOMIC DNA]</scope>
    <source>
        <strain evidence="1 2">665A</strain>
    </source>
</reference>
<comment type="caution">
    <text evidence="1">The sequence shown here is derived from an EMBL/GenBank/DDBJ whole genome shotgun (WGS) entry which is preliminary data.</text>
</comment>
<dbReference type="EMBL" id="JAFREL020000004">
    <property type="protein sequence ID" value="MEO1772531.1"/>
    <property type="molecule type" value="Genomic_DNA"/>
</dbReference>
<protein>
    <submittedName>
        <fullName evidence="1">Uncharacterized protein</fullName>
    </submittedName>
</protein>
<reference evidence="1 2" key="1">
    <citation type="submission" date="2021-03" db="EMBL/GenBank/DDBJ databases">
        <authorList>
            <person name="Gilmore M.S."/>
            <person name="Schwartzman J."/>
            <person name="Van Tyne D."/>
            <person name="Martin M."/>
            <person name="Earl A.M."/>
            <person name="Manson A.L."/>
            <person name="Straub T."/>
            <person name="Salamzade R."/>
            <person name="Saavedra J."/>
            <person name="Lebreton F."/>
            <person name="Prichula J."/>
            <person name="Schaufler K."/>
            <person name="Gaca A."/>
            <person name="Sgardioli B."/>
            <person name="Wagenaar J."/>
            <person name="Strong T."/>
        </authorList>
    </citation>
    <scope>NUCLEOTIDE SEQUENCE [LARGE SCALE GENOMIC DNA]</scope>
    <source>
        <strain evidence="1 2">665A</strain>
    </source>
</reference>
<gene>
    <name evidence="1" type="ORF">JZO67_004513</name>
</gene>
<proteinExistence type="predicted"/>
<accession>A0ABV0EV41</accession>
<organism evidence="1 2">
    <name type="scientific">Candidatus Enterococcus ferrettii</name>
    <dbReference type="NCBI Taxonomy" id="2815324"/>
    <lineage>
        <taxon>Bacteria</taxon>
        <taxon>Bacillati</taxon>
        <taxon>Bacillota</taxon>
        <taxon>Bacilli</taxon>
        <taxon>Lactobacillales</taxon>
        <taxon>Enterococcaceae</taxon>
        <taxon>Enterococcus</taxon>
    </lineage>
</organism>
<sequence length="131" mass="14433">MDNLDHLMSTHDKIRKSFDAQNEWRAEKEELAMNANQAAIDSKALLKEIADNTAYLKELVTINRETQLNTEELNLIMRAIFDVAKAKNKDEADTLLSKAIKGISEAGETAGNVASLITVALGIYNTVTALL</sequence>
<dbReference type="RefSeq" id="WP_207702681.1">
    <property type="nucleotide sequence ID" value="NZ_JAFREL020000004.1"/>
</dbReference>
<dbReference type="Proteomes" id="UP000664357">
    <property type="component" value="Unassembled WGS sequence"/>
</dbReference>